<feature type="coiled-coil region" evidence="3">
    <location>
        <begin position="199"/>
        <end position="360"/>
    </location>
</feature>
<feature type="coiled-coil region" evidence="3">
    <location>
        <begin position="95"/>
        <end position="126"/>
    </location>
</feature>
<proteinExistence type="inferred from homology"/>
<evidence type="ECO:0000256" key="1">
    <source>
        <dbReference type="ARBA" id="ARBA00005485"/>
    </source>
</evidence>
<dbReference type="Proteomes" id="UP000827721">
    <property type="component" value="Unassembled WGS sequence"/>
</dbReference>
<evidence type="ECO:0000313" key="4">
    <source>
        <dbReference type="EMBL" id="KAH7550717.1"/>
    </source>
</evidence>
<dbReference type="PANTHER" id="PTHR32054">
    <property type="entry name" value="HEAVY CHAIN, PUTATIVE, EXPRESSED-RELATED-RELATED"/>
    <property type="match status" value="1"/>
</dbReference>
<organism evidence="4 5">
    <name type="scientific">Xanthoceras sorbifolium</name>
    <dbReference type="NCBI Taxonomy" id="99658"/>
    <lineage>
        <taxon>Eukaryota</taxon>
        <taxon>Viridiplantae</taxon>
        <taxon>Streptophyta</taxon>
        <taxon>Embryophyta</taxon>
        <taxon>Tracheophyta</taxon>
        <taxon>Spermatophyta</taxon>
        <taxon>Magnoliopsida</taxon>
        <taxon>eudicotyledons</taxon>
        <taxon>Gunneridae</taxon>
        <taxon>Pentapetalae</taxon>
        <taxon>rosids</taxon>
        <taxon>malvids</taxon>
        <taxon>Sapindales</taxon>
        <taxon>Sapindaceae</taxon>
        <taxon>Xanthoceroideae</taxon>
        <taxon>Xanthoceras</taxon>
    </lineage>
</organism>
<dbReference type="PANTHER" id="PTHR32054:SF17">
    <property type="entry name" value="EXPRESSED PROTEIN"/>
    <property type="match status" value="1"/>
</dbReference>
<dbReference type="SUPFAM" id="SSF47917">
    <property type="entry name" value="C-terminal domain of alpha and beta subunits of F1 ATP synthase"/>
    <property type="match status" value="1"/>
</dbReference>
<reference evidence="4 5" key="1">
    <citation type="submission" date="2021-02" db="EMBL/GenBank/DDBJ databases">
        <title>Plant Genome Project.</title>
        <authorList>
            <person name="Zhang R.-G."/>
        </authorList>
    </citation>
    <scope>NUCLEOTIDE SEQUENCE [LARGE SCALE GENOMIC DNA]</scope>
    <source>
        <tissue evidence="4">Leaves</tissue>
    </source>
</reference>
<feature type="coiled-coil region" evidence="3">
    <location>
        <begin position="489"/>
        <end position="516"/>
    </location>
</feature>
<comment type="caution">
    <text evidence="4">The sequence shown here is derived from an EMBL/GenBank/DDBJ whole genome shotgun (WGS) entry which is preliminary data.</text>
</comment>
<sequence length="559" mass="63991">MKMGEIDTNPIEPVQVAISLFGEKCDLSKQRSTSSDDIIAILGLDELSKEDRLTVLEKEKEKYFEGVLKDLANYKLQFEAKDSAYKQVLLNLEYNRKITEELSTLLNQSEAEREKYMEDYTRATAHMEELGLKLEEMADQLSETSKICEQLLHVLDELKAAQDKLFSVQMEMELASARGLQFKAMAQAQLMESAAGMDNDKAEELLRHVSELKEDLRLTTIGAEKVKCIILSEKDVEIEDLKKQLEIIEELENQLLKQSNELLSSSKKATSNAENDVKKLKADIQIKEIENSDQAFRIEGLVMELSQLKLELKNANEEIDLLKSNIEMLTDELGKANFERDAVKKRETEAQAEIALLKSELRKGRSRIAAVPELAVEAGNARMESQKLKQGEDKIVEESEFDLINPQVDNSFQDVKLPQADDQSETEAERRRDEYDARITISFKEYESLIKKAKKADQILVSSVKDSYKSEYECELQTMAKVGEFRTRAEQAIARAEAAEKAKTTLEERLRRWQERKEWRNTAIAALREESAPEEYSNPTYEKRPATYQPLGKVLNMKF</sequence>
<evidence type="ECO:0000256" key="2">
    <source>
        <dbReference type="ARBA" id="ARBA00023054"/>
    </source>
</evidence>
<gene>
    <name evidence="4" type="ORF">JRO89_XS13G0254200</name>
</gene>
<evidence type="ECO:0000313" key="5">
    <source>
        <dbReference type="Proteomes" id="UP000827721"/>
    </source>
</evidence>
<evidence type="ECO:0000256" key="3">
    <source>
        <dbReference type="SAM" id="Coils"/>
    </source>
</evidence>
<comment type="similarity">
    <text evidence="1">Belongs to the WEB family.</text>
</comment>
<keyword evidence="5" id="KW-1185">Reference proteome</keyword>
<keyword evidence="2 3" id="KW-0175">Coiled coil</keyword>
<dbReference type="EMBL" id="JAFEMO010000013">
    <property type="protein sequence ID" value="KAH7550717.1"/>
    <property type="molecule type" value="Genomic_DNA"/>
</dbReference>
<accession>A0ABQ8H9Y3</accession>
<protein>
    <submittedName>
        <fullName evidence="4">Uncharacterized protein</fullName>
    </submittedName>
</protein>
<name>A0ABQ8H9Y3_9ROSI</name>